<sequence>MDQHIRSQFSHRVGYALFEKAFCDGCEHEFND</sequence>
<name>A0A820FKE6_9BILA</name>
<accession>A0A820FKE6</accession>
<gene>
    <name evidence="1" type="ORF">JBS370_LOCUS39220</name>
</gene>
<evidence type="ECO:0000313" key="1">
    <source>
        <dbReference type="EMBL" id="CAF4265208.1"/>
    </source>
</evidence>
<feature type="non-terminal residue" evidence="1">
    <location>
        <position position="32"/>
    </location>
</feature>
<organism evidence="1 2">
    <name type="scientific">Rotaria sordida</name>
    <dbReference type="NCBI Taxonomy" id="392033"/>
    <lineage>
        <taxon>Eukaryota</taxon>
        <taxon>Metazoa</taxon>
        <taxon>Spiralia</taxon>
        <taxon>Gnathifera</taxon>
        <taxon>Rotifera</taxon>
        <taxon>Eurotatoria</taxon>
        <taxon>Bdelloidea</taxon>
        <taxon>Philodinida</taxon>
        <taxon>Philodinidae</taxon>
        <taxon>Rotaria</taxon>
    </lineage>
</organism>
<evidence type="ECO:0000313" key="2">
    <source>
        <dbReference type="Proteomes" id="UP000663836"/>
    </source>
</evidence>
<protein>
    <submittedName>
        <fullName evidence="1">Uncharacterized protein</fullName>
    </submittedName>
</protein>
<dbReference type="EMBL" id="CAJOBD010025794">
    <property type="protein sequence ID" value="CAF4265208.1"/>
    <property type="molecule type" value="Genomic_DNA"/>
</dbReference>
<comment type="caution">
    <text evidence="1">The sequence shown here is derived from an EMBL/GenBank/DDBJ whole genome shotgun (WGS) entry which is preliminary data.</text>
</comment>
<reference evidence="1" key="1">
    <citation type="submission" date="2021-02" db="EMBL/GenBank/DDBJ databases">
        <authorList>
            <person name="Nowell W R."/>
        </authorList>
    </citation>
    <scope>NUCLEOTIDE SEQUENCE</scope>
</reference>
<dbReference type="AlphaFoldDB" id="A0A820FKE6"/>
<proteinExistence type="predicted"/>
<dbReference type="Proteomes" id="UP000663836">
    <property type="component" value="Unassembled WGS sequence"/>
</dbReference>